<comment type="caution">
    <text evidence="3">The sequence shown here is derived from an EMBL/GenBank/DDBJ whole genome shotgun (WGS) entry which is preliminary data.</text>
</comment>
<accession>A0A7Z0BCJ6</accession>
<dbReference type="Proteomes" id="UP000523545">
    <property type="component" value="Unassembled WGS sequence"/>
</dbReference>
<feature type="domain" description="Activator of Hsp90 ATPase homologue 1/2-like C-terminal" evidence="2">
    <location>
        <begin position="15"/>
        <end position="150"/>
    </location>
</feature>
<gene>
    <name evidence="3" type="ORF">HNR22_001648</name>
</gene>
<dbReference type="Gene3D" id="3.30.530.20">
    <property type="match status" value="1"/>
</dbReference>
<dbReference type="RefSeq" id="WP_179779834.1">
    <property type="nucleotide sequence ID" value="NZ_JACCHK010000001.1"/>
</dbReference>
<evidence type="ECO:0000313" key="3">
    <source>
        <dbReference type="EMBL" id="NYH41921.1"/>
    </source>
</evidence>
<dbReference type="Pfam" id="PF08327">
    <property type="entry name" value="AHSA1"/>
    <property type="match status" value="1"/>
</dbReference>
<evidence type="ECO:0000256" key="1">
    <source>
        <dbReference type="ARBA" id="ARBA00006817"/>
    </source>
</evidence>
<comment type="similarity">
    <text evidence="1">Belongs to the AHA1 family.</text>
</comment>
<evidence type="ECO:0000313" key="4">
    <source>
        <dbReference type="Proteomes" id="UP000523545"/>
    </source>
</evidence>
<evidence type="ECO:0000259" key="2">
    <source>
        <dbReference type="Pfam" id="PF08327"/>
    </source>
</evidence>
<dbReference type="InterPro" id="IPR023393">
    <property type="entry name" value="START-like_dom_sf"/>
</dbReference>
<organism evidence="3 4">
    <name type="scientific">Micromonospora jinlongensis</name>
    <dbReference type="NCBI Taxonomy" id="1287877"/>
    <lineage>
        <taxon>Bacteria</taxon>
        <taxon>Bacillati</taxon>
        <taxon>Actinomycetota</taxon>
        <taxon>Actinomycetes</taxon>
        <taxon>Micromonosporales</taxon>
        <taxon>Micromonosporaceae</taxon>
        <taxon>Micromonospora</taxon>
    </lineage>
</organism>
<keyword evidence="4" id="KW-1185">Reference proteome</keyword>
<reference evidence="3 4" key="1">
    <citation type="submission" date="2020-07" db="EMBL/GenBank/DDBJ databases">
        <title>Sequencing the genomes of 1000 actinobacteria strains.</title>
        <authorList>
            <person name="Klenk H.-P."/>
        </authorList>
    </citation>
    <scope>NUCLEOTIDE SEQUENCE [LARGE SCALE GENOMIC DNA]</scope>
    <source>
        <strain evidence="3 4">DSM 45876</strain>
    </source>
</reference>
<name>A0A7Z0BCJ6_9ACTN</name>
<dbReference type="EMBL" id="JACCHK010000001">
    <property type="protein sequence ID" value="NYH41921.1"/>
    <property type="molecule type" value="Genomic_DNA"/>
</dbReference>
<dbReference type="AlphaFoldDB" id="A0A7Z0BCJ6"/>
<proteinExistence type="inferred from homology"/>
<sequence>MTTETPQLVISRVFDAPRELVYRAFTDPDHLAAWWGPTGNSLPRDEIEFDVRPGGFQRWTEVSAAQPELRVHVHVDLTDVTDGELLQGIMHVGGRLQEGLEPFETRLRVEFHDEAVGRTRLEIRQWLPQRLARPSEEGWRQAFTKLDATLMNAQAVATHHREVEAWQN</sequence>
<dbReference type="InterPro" id="IPR013538">
    <property type="entry name" value="ASHA1/2-like_C"/>
</dbReference>
<protein>
    <submittedName>
        <fullName evidence="3">Uncharacterized protein YndB with AHSA1/START domain</fullName>
    </submittedName>
</protein>
<dbReference type="SUPFAM" id="SSF55961">
    <property type="entry name" value="Bet v1-like"/>
    <property type="match status" value="1"/>
</dbReference>
<dbReference type="CDD" id="cd07814">
    <property type="entry name" value="SRPBCC_CalC_Aha1-like"/>
    <property type="match status" value="1"/>
</dbReference>